<accession>A0AA48I2M4</accession>
<reference evidence="1" key="1">
    <citation type="journal article" date="2023" name="ISME J.">
        <title>Emergence of putative energy parasites within Clostridia revealed by genome analysis of a novel endosymbiotic clade.</title>
        <authorList>
            <person name="Takahashi K."/>
            <person name="Kuwahara H."/>
            <person name="Horikawa Y."/>
            <person name="Izawa K."/>
            <person name="Kato D."/>
            <person name="Inagaki T."/>
            <person name="Yuki M."/>
            <person name="Ohkuma M."/>
            <person name="Hongoh Y."/>
        </authorList>
    </citation>
    <scope>NUCLEOTIDE SEQUENCE</scope>
    <source>
        <strain evidence="1">RsTa-C01</strain>
    </source>
</reference>
<evidence type="ECO:0000313" key="1">
    <source>
        <dbReference type="EMBL" id="BED92642.1"/>
    </source>
</evidence>
<sequence length="103" mass="12436">MIMFNNLNHKLLERTRYSVVFKLNDKIYVISVLPIKITLLEDFLKNETYNLNKLFIMENSVVENDLKIPFNKIRFFEFFPSSTSEEIYERKTGKFYYSLGYII</sequence>
<name>A0AA48I2M4_9FIRM</name>
<dbReference type="EMBL" id="AP027925">
    <property type="protein sequence ID" value="BED92642.1"/>
    <property type="molecule type" value="Genomic_DNA"/>
</dbReference>
<proteinExistence type="predicted"/>
<protein>
    <submittedName>
        <fullName evidence="1">Uncharacterized protein</fullName>
    </submittedName>
</protein>
<dbReference type="AlphaFoldDB" id="A0AA48I2M4"/>
<dbReference type="KEGG" id="ptrh:RsTaC01_0466"/>
<dbReference type="Proteomes" id="UP001335720">
    <property type="component" value="Chromosome"/>
</dbReference>
<organism evidence="1">
    <name type="scientific">Candidatus Paraimprobicoccus trichonymphae</name>
    <dbReference type="NCBI Taxonomy" id="3033793"/>
    <lineage>
        <taxon>Bacteria</taxon>
        <taxon>Bacillati</taxon>
        <taxon>Bacillota</taxon>
        <taxon>Clostridia</taxon>
        <taxon>Candidatus Paraimprobicoccus</taxon>
    </lineage>
</organism>
<gene>
    <name evidence="1" type="ORF">RsTaC01_0466</name>
</gene>